<dbReference type="RefSeq" id="WP_182296178.1">
    <property type="nucleotide sequence ID" value="NZ_CP059851.1"/>
</dbReference>
<dbReference type="KEGG" id="sand:H3309_16525"/>
<dbReference type="PROSITE" id="PS50977">
    <property type="entry name" value="HTH_TETR_2"/>
    <property type="match status" value="1"/>
</dbReference>
<name>A0A7G5IHN2_9SPHN</name>
<evidence type="ECO:0000256" key="3">
    <source>
        <dbReference type="SAM" id="MobiDB-lite"/>
    </source>
</evidence>
<dbReference type="GO" id="GO:0003677">
    <property type="term" value="F:DNA binding"/>
    <property type="evidence" value="ECO:0007669"/>
    <property type="project" value="UniProtKB-UniRule"/>
</dbReference>
<feature type="DNA-binding region" description="H-T-H motif" evidence="2">
    <location>
        <begin position="52"/>
        <end position="71"/>
    </location>
</feature>
<protein>
    <submittedName>
        <fullName evidence="5">TetR/AcrR family transcriptional regulator</fullName>
    </submittedName>
</protein>
<dbReference type="InterPro" id="IPR009057">
    <property type="entry name" value="Homeodomain-like_sf"/>
</dbReference>
<evidence type="ECO:0000313" key="5">
    <source>
        <dbReference type="EMBL" id="QMW22874.1"/>
    </source>
</evidence>
<dbReference type="EMBL" id="CP059851">
    <property type="protein sequence ID" value="QMW22874.1"/>
    <property type="molecule type" value="Genomic_DNA"/>
</dbReference>
<evidence type="ECO:0000313" key="6">
    <source>
        <dbReference type="Proteomes" id="UP000515292"/>
    </source>
</evidence>
<evidence type="ECO:0000256" key="1">
    <source>
        <dbReference type="ARBA" id="ARBA00023125"/>
    </source>
</evidence>
<dbReference type="AlphaFoldDB" id="A0A7G5IHN2"/>
<dbReference type="Proteomes" id="UP000515292">
    <property type="component" value="Chromosome"/>
</dbReference>
<dbReference type="Gene3D" id="1.10.357.10">
    <property type="entry name" value="Tetracycline Repressor, domain 2"/>
    <property type="match status" value="1"/>
</dbReference>
<evidence type="ECO:0000256" key="2">
    <source>
        <dbReference type="PROSITE-ProRule" id="PRU00335"/>
    </source>
</evidence>
<proteinExistence type="predicted"/>
<organism evidence="5 6">
    <name type="scientific">Sandaracinobacteroides saxicola</name>
    <dbReference type="NCBI Taxonomy" id="2759707"/>
    <lineage>
        <taxon>Bacteria</taxon>
        <taxon>Pseudomonadati</taxon>
        <taxon>Pseudomonadota</taxon>
        <taxon>Alphaproteobacteria</taxon>
        <taxon>Sphingomonadales</taxon>
        <taxon>Sphingosinicellaceae</taxon>
        <taxon>Sandaracinobacteroides</taxon>
    </lineage>
</organism>
<feature type="domain" description="HTH tetR-type" evidence="4">
    <location>
        <begin position="30"/>
        <end position="89"/>
    </location>
</feature>
<dbReference type="InterPro" id="IPR001647">
    <property type="entry name" value="HTH_TetR"/>
</dbReference>
<evidence type="ECO:0000259" key="4">
    <source>
        <dbReference type="PROSITE" id="PS50977"/>
    </source>
</evidence>
<reference evidence="5 6" key="1">
    <citation type="submission" date="2020-07" db="EMBL/GenBank/DDBJ databases">
        <title>Complete genome sequence for Sandaracinobacter sp. M6.</title>
        <authorList>
            <person name="Tang Y."/>
            <person name="Liu Q."/>
            <person name="Guo Z."/>
            <person name="Lei P."/>
            <person name="Huang B."/>
        </authorList>
    </citation>
    <scope>NUCLEOTIDE SEQUENCE [LARGE SCALE GENOMIC DNA]</scope>
    <source>
        <strain evidence="5 6">M6</strain>
    </source>
</reference>
<keyword evidence="6" id="KW-1185">Reference proteome</keyword>
<gene>
    <name evidence="5" type="ORF">H3309_16525</name>
</gene>
<dbReference type="SUPFAM" id="SSF46689">
    <property type="entry name" value="Homeodomain-like"/>
    <property type="match status" value="1"/>
</dbReference>
<accession>A0A7G5IHN2</accession>
<sequence>MATLAAHGVATTLRTPTPAPKVDGRRERSAESRRRILAAMIALIDRGQVSPTAEQIAAHAEVSLRSVFRHFDDMGSLQLEIANEINKRVAPAIAAPFATLDWPGVLDAVIERRSALFEQVMPYKASMDIYRHRSHAVAAESRRLTAIQRDLLTRVFPAWVSADFDLFEALNALLSIETWQRLREQQNLSVPEAVRILRKMVFALVKGADPAP</sequence>
<feature type="region of interest" description="Disordered" evidence="3">
    <location>
        <begin position="1"/>
        <end position="30"/>
    </location>
</feature>
<keyword evidence="1 2" id="KW-0238">DNA-binding</keyword>